<proteinExistence type="predicted"/>
<keyword evidence="2" id="KW-1185">Reference proteome</keyword>
<dbReference type="Proteomes" id="UP000244956">
    <property type="component" value="Unassembled WGS sequence"/>
</dbReference>
<dbReference type="InterPro" id="IPR025293">
    <property type="entry name" value="YfiR/HmsC-like"/>
</dbReference>
<reference evidence="1 2" key="1">
    <citation type="submission" date="2018-05" db="EMBL/GenBank/DDBJ databases">
        <title>Marinilabilia rubrum sp. nov., isolated from saltern sediment.</title>
        <authorList>
            <person name="Zhang R."/>
        </authorList>
    </citation>
    <scope>NUCLEOTIDE SEQUENCE [LARGE SCALE GENOMIC DNA]</scope>
    <source>
        <strain evidence="1 2">WTE16</strain>
    </source>
</reference>
<accession>A0A2U2B8M6</accession>
<dbReference type="Pfam" id="PF13689">
    <property type="entry name" value="DUF4154"/>
    <property type="match status" value="1"/>
</dbReference>
<dbReference type="AlphaFoldDB" id="A0A2U2B8M6"/>
<evidence type="ECO:0000313" key="2">
    <source>
        <dbReference type="Proteomes" id="UP000244956"/>
    </source>
</evidence>
<dbReference type="OrthoDB" id="1342147at2"/>
<evidence type="ECO:0000313" key="1">
    <source>
        <dbReference type="EMBL" id="PWD99420.1"/>
    </source>
</evidence>
<protein>
    <submittedName>
        <fullName evidence="1">DUF4154 domain-containing protein</fullName>
    </submittedName>
</protein>
<dbReference type="EMBL" id="QEWP01000007">
    <property type="protein sequence ID" value="PWD99420.1"/>
    <property type="molecule type" value="Genomic_DNA"/>
</dbReference>
<organism evidence="1 2">
    <name type="scientific">Marinilabilia rubra</name>
    <dbReference type="NCBI Taxonomy" id="2162893"/>
    <lineage>
        <taxon>Bacteria</taxon>
        <taxon>Pseudomonadati</taxon>
        <taxon>Bacteroidota</taxon>
        <taxon>Bacteroidia</taxon>
        <taxon>Marinilabiliales</taxon>
        <taxon>Marinilabiliaceae</taxon>
        <taxon>Marinilabilia</taxon>
    </lineage>
</organism>
<dbReference type="RefSeq" id="WP_109264404.1">
    <property type="nucleotide sequence ID" value="NZ_QEWP01000007.1"/>
</dbReference>
<name>A0A2U2B8M6_9BACT</name>
<sequence>MKKLYLILALLITVPVMMEGQVAKYKAVFTLNFIRYIGWPDDARQGDFVIGVLKDSDIARRVNSQIGGKKFGFQDVVVKEFNAIDEVVKCQVLYVSSSINFSRYSDQIKQKLGKSSLIVTEKDGATDYGAMINFVIRNEVLKFEIHKGNASSQGLQISSRLENMSSAIVL</sequence>
<comment type="caution">
    <text evidence="1">The sequence shown here is derived from an EMBL/GenBank/DDBJ whole genome shotgun (WGS) entry which is preliminary data.</text>
</comment>
<gene>
    <name evidence="1" type="ORF">DDZ16_10450</name>
</gene>